<dbReference type="InterPro" id="IPR023298">
    <property type="entry name" value="ATPase_P-typ_TM_dom_sf"/>
</dbReference>
<evidence type="ECO:0000256" key="9">
    <source>
        <dbReference type="ARBA" id="ARBA00023136"/>
    </source>
</evidence>
<feature type="transmembrane region" description="Helical" evidence="10">
    <location>
        <begin position="189"/>
        <end position="208"/>
    </location>
</feature>
<dbReference type="Gene3D" id="3.30.70.100">
    <property type="match status" value="1"/>
</dbReference>
<feature type="transmembrane region" description="Helical" evidence="10">
    <location>
        <begin position="370"/>
        <end position="393"/>
    </location>
</feature>
<dbReference type="PROSITE" id="PS00154">
    <property type="entry name" value="ATPASE_E1_E2"/>
    <property type="match status" value="1"/>
</dbReference>
<dbReference type="InterPro" id="IPR006121">
    <property type="entry name" value="HMA_dom"/>
</dbReference>
<evidence type="ECO:0000256" key="6">
    <source>
        <dbReference type="ARBA" id="ARBA00022840"/>
    </source>
</evidence>
<gene>
    <name evidence="12" type="ORF">ISF26_20890</name>
</gene>
<dbReference type="PROSITE" id="PS50846">
    <property type="entry name" value="HMA_2"/>
    <property type="match status" value="1"/>
</dbReference>
<dbReference type="NCBIfam" id="TIGR01511">
    <property type="entry name" value="ATPase-IB1_Cu"/>
    <property type="match status" value="1"/>
</dbReference>
<dbReference type="SUPFAM" id="SSF81653">
    <property type="entry name" value="Calcium ATPase, transduction domain A"/>
    <property type="match status" value="1"/>
</dbReference>
<dbReference type="SFLD" id="SFLDF00027">
    <property type="entry name" value="p-type_atpase"/>
    <property type="match status" value="1"/>
</dbReference>
<evidence type="ECO:0000256" key="1">
    <source>
        <dbReference type="ARBA" id="ARBA00004127"/>
    </source>
</evidence>
<dbReference type="CDD" id="cd00371">
    <property type="entry name" value="HMA"/>
    <property type="match status" value="1"/>
</dbReference>
<protein>
    <submittedName>
        <fullName evidence="12">Copper-translocating P-type ATPase</fullName>
    </submittedName>
</protein>
<keyword evidence="4 10" id="KW-0479">Metal-binding</keyword>
<dbReference type="PANTHER" id="PTHR43520">
    <property type="entry name" value="ATP7, ISOFORM B"/>
    <property type="match status" value="1"/>
</dbReference>
<dbReference type="PRINTS" id="PR00120">
    <property type="entry name" value="HATPASE"/>
</dbReference>
<dbReference type="InterPro" id="IPR036163">
    <property type="entry name" value="HMA_dom_sf"/>
</dbReference>
<dbReference type="InterPro" id="IPR059000">
    <property type="entry name" value="ATPase_P-type_domA"/>
</dbReference>
<evidence type="ECO:0000256" key="5">
    <source>
        <dbReference type="ARBA" id="ARBA00022741"/>
    </source>
</evidence>
<dbReference type="InterPro" id="IPR023299">
    <property type="entry name" value="ATPase_P-typ_cyto_dom_N"/>
</dbReference>
<proteinExistence type="inferred from homology"/>
<evidence type="ECO:0000313" key="13">
    <source>
        <dbReference type="Proteomes" id="UP001054846"/>
    </source>
</evidence>
<keyword evidence="13" id="KW-1185">Reference proteome</keyword>
<dbReference type="NCBIfam" id="TIGR01525">
    <property type="entry name" value="ATPase-IB_hvy"/>
    <property type="match status" value="1"/>
</dbReference>
<evidence type="ECO:0000313" key="12">
    <source>
        <dbReference type="EMBL" id="UFP97077.1"/>
    </source>
</evidence>
<keyword evidence="3 10" id="KW-0812">Transmembrane</keyword>
<evidence type="ECO:0000259" key="11">
    <source>
        <dbReference type="PROSITE" id="PS50846"/>
    </source>
</evidence>
<evidence type="ECO:0000256" key="7">
    <source>
        <dbReference type="ARBA" id="ARBA00022967"/>
    </source>
</evidence>
<dbReference type="Proteomes" id="UP001054846">
    <property type="component" value="Chromosome"/>
</dbReference>
<evidence type="ECO:0000256" key="10">
    <source>
        <dbReference type="RuleBase" id="RU362081"/>
    </source>
</evidence>
<feature type="transmembrane region" description="Helical" evidence="10">
    <location>
        <begin position="342"/>
        <end position="364"/>
    </location>
</feature>
<name>A0ABY3PTX7_9CYAN</name>
<sequence length="745" mass="77219">MTCASCASRLERVLGRLDGVVAASVNLTTERAQVSYVPPAEPGHLRAAIEAAGFKVPAAADTADTAAEASAPDTDARTQQTAALKASVIFSAAFAVPLAVLAMLPMLWPVLETAMMAAAPETVWRWLMLALATPVQFGPGLRFYRSGWASLRHGAPDMNALVMIGTSAAYCYSATAVLFAGWFPAGTGHVYFEASAVVIALILLGRYCESLAKGRASEAMKRLLNLQPPTARVVRGDSEQEVPVAAVAVGDVVAVRPGEKVPVDGEVLSGASYVDESMITGEPLPVAKGKGATVVGGTINQNGAFRFWVSRVGAGTVLAQIMRLVETAQASKPAIQGLADRVVAYFVPVVLVIAALTFVLWVVFGGPTAIGFALVNTVAVLIIACPCAMGLATPTSVMVGTGKAAELGVLFRRGAALEALANVQVVALDKTGTLTRGRPELTDFLVQSGFERQAVLILVAAAESVSEHPLARALSAAVGDVPLPGAEHFAAIPGYGIEAVVQGRQVQVGSERYMRRLGVATDSVTSQATALAAAGRSPIYAALDGQLAAVLAVADPIKPESRAAVEQLHRQGLQVVMVSGDNRRTAEAIARELGIETVIAEVLPEAKAETVRKLQSAGRPVAFVGDGINDAPALAQADVGIAIGTGTDIAIETGEVILLAGDVGGVPNAIALARATLTNIKVNLFWAFAYNILLIPVAAGVLYPALGWLLNPVLAAAAMGFSSLFVVSNALRLRRFRPPLAHHAA</sequence>
<organism evidence="12 13">
    <name type="scientific">Gloeobacter morelensis MG652769</name>
    <dbReference type="NCBI Taxonomy" id="2781736"/>
    <lineage>
        <taxon>Bacteria</taxon>
        <taxon>Bacillati</taxon>
        <taxon>Cyanobacteriota</taxon>
        <taxon>Cyanophyceae</taxon>
        <taxon>Gloeobacterales</taxon>
        <taxon>Gloeobacteraceae</taxon>
        <taxon>Gloeobacter</taxon>
        <taxon>Gloeobacter morelensis</taxon>
    </lineage>
</organism>
<dbReference type="InterPro" id="IPR001757">
    <property type="entry name" value="P_typ_ATPase"/>
</dbReference>
<dbReference type="SUPFAM" id="SSF55008">
    <property type="entry name" value="HMA, heavy metal-associated domain"/>
    <property type="match status" value="1"/>
</dbReference>
<dbReference type="Pfam" id="PF00122">
    <property type="entry name" value="E1-E2_ATPase"/>
    <property type="match status" value="1"/>
</dbReference>
<dbReference type="CDD" id="cd02094">
    <property type="entry name" value="P-type_ATPase_Cu-like"/>
    <property type="match status" value="1"/>
</dbReference>
<dbReference type="PRINTS" id="PR00119">
    <property type="entry name" value="CATATPASE"/>
</dbReference>
<comment type="similarity">
    <text evidence="2 10">Belongs to the cation transport ATPase (P-type) (TC 3.A.3) family. Type IB subfamily.</text>
</comment>
<comment type="subcellular location">
    <subcellularLocation>
        <location evidence="10">Cell membrane</location>
    </subcellularLocation>
    <subcellularLocation>
        <location evidence="1">Endomembrane system</location>
        <topology evidence="1">Multi-pass membrane protein</topology>
    </subcellularLocation>
</comment>
<dbReference type="InterPro" id="IPR036412">
    <property type="entry name" value="HAD-like_sf"/>
</dbReference>
<feature type="domain" description="HMA" evidence="11">
    <location>
        <begin position="1"/>
        <end position="57"/>
    </location>
</feature>
<feature type="transmembrane region" description="Helical" evidence="10">
    <location>
        <begin position="87"/>
        <end position="111"/>
    </location>
</feature>
<dbReference type="NCBIfam" id="TIGR01494">
    <property type="entry name" value="ATPase_P-type"/>
    <property type="match status" value="1"/>
</dbReference>
<dbReference type="SUPFAM" id="SSF56784">
    <property type="entry name" value="HAD-like"/>
    <property type="match status" value="1"/>
</dbReference>
<dbReference type="SFLD" id="SFLDG00002">
    <property type="entry name" value="C1.7:_P-type_atpase_like"/>
    <property type="match status" value="1"/>
</dbReference>
<keyword evidence="8 10" id="KW-1133">Transmembrane helix</keyword>
<dbReference type="InterPro" id="IPR008250">
    <property type="entry name" value="ATPase_P-typ_transduc_dom_A_sf"/>
</dbReference>
<reference evidence="12 13" key="1">
    <citation type="journal article" date="2021" name="Genome Biol. Evol.">
        <title>Complete Genome Sequencing of a Novel Gloeobacter Species from a Waterfall Cave in Mexico.</title>
        <authorList>
            <person name="Saw J.H."/>
            <person name="Cardona T."/>
            <person name="Montejano G."/>
        </authorList>
    </citation>
    <scope>NUCLEOTIDE SEQUENCE [LARGE SCALE GENOMIC DNA]</scope>
    <source>
        <strain evidence="12">MG652769</strain>
    </source>
</reference>
<keyword evidence="5 10" id="KW-0547">Nucleotide-binding</keyword>
<feature type="transmembrane region" description="Helical" evidence="10">
    <location>
        <begin position="709"/>
        <end position="727"/>
    </location>
</feature>
<dbReference type="PANTHER" id="PTHR43520:SF8">
    <property type="entry name" value="P-TYPE CU(+) TRANSPORTER"/>
    <property type="match status" value="1"/>
</dbReference>
<keyword evidence="6 10" id="KW-0067">ATP-binding</keyword>
<dbReference type="InterPro" id="IPR023214">
    <property type="entry name" value="HAD_sf"/>
</dbReference>
<dbReference type="SFLD" id="SFLDS00003">
    <property type="entry name" value="Haloacid_Dehalogenase"/>
    <property type="match status" value="1"/>
</dbReference>
<accession>A0ABY3PTX7</accession>
<keyword evidence="10" id="KW-1003">Cell membrane</keyword>
<evidence type="ECO:0000256" key="2">
    <source>
        <dbReference type="ARBA" id="ARBA00006024"/>
    </source>
</evidence>
<dbReference type="InterPro" id="IPR027256">
    <property type="entry name" value="P-typ_ATPase_IB"/>
</dbReference>
<evidence type="ECO:0000256" key="4">
    <source>
        <dbReference type="ARBA" id="ARBA00022723"/>
    </source>
</evidence>
<dbReference type="InterPro" id="IPR018303">
    <property type="entry name" value="ATPase_P-typ_P_site"/>
</dbReference>
<dbReference type="Pfam" id="PF00702">
    <property type="entry name" value="Hydrolase"/>
    <property type="match status" value="1"/>
</dbReference>
<evidence type="ECO:0000256" key="3">
    <source>
        <dbReference type="ARBA" id="ARBA00022692"/>
    </source>
</evidence>
<dbReference type="EMBL" id="CP063845">
    <property type="protein sequence ID" value="UFP97077.1"/>
    <property type="molecule type" value="Genomic_DNA"/>
</dbReference>
<keyword evidence="7" id="KW-1278">Translocase</keyword>
<dbReference type="SUPFAM" id="SSF81665">
    <property type="entry name" value="Calcium ATPase, transmembrane domain M"/>
    <property type="match status" value="1"/>
</dbReference>
<keyword evidence="9 10" id="KW-0472">Membrane</keyword>
<feature type="transmembrane region" description="Helical" evidence="10">
    <location>
        <begin position="684"/>
        <end position="703"/>
    </location>
</feature>
<feature type="transmembrane region" description="Helical" evidence="10">
    <location>
        <begin position="123"/>
        <end position="141"/>
    </location>
</feature>
<evidence type="ECO:0000256" key="8">
    <source>
        <dbReference type="ARBA" id="ARBA00022989"/>
    </source>
</evidence>
<dbReference type="Gene3D" id="2.70.150.10">
    <property type="entry name" value="Calcium-transporting ATPase, cytoplasmic transduction domain A"/>
    <property type="match status" value="1"/>
</dbReference>
<dbReference type="InterPro" id="IPR044492">
    <property type="entry name" value="P_typ_ATPase_HD_dom"/>
</dbReference>
<feature type="transmembrane region" description="Helical" evidence="10">
    <location>
        <begin position="161"/>
        <end position="183"/>
    </location>
</feature>
<dbReference type="Gene3D" id="3.40.1110.10">
    <property type="entry name" value="Calcium-transporting ATPase, cytoplasmic domain N"/>
    <property type="match status" value="1"/>
</dbReference>
<dbReference type="Gene3D" id="3.40.50.1000">
    <property type="entry name" value="HAD superfamily/HAD-like"/>
    <property type="match status" value="1"/>
</dbReference>
<dbReference type="Pfam" id="PF00403">
    <property type="entry name" value="HMA"/>
    <property type="match status" value="1"/>
</dbReference>